<evidence type="ECO:0000256" key="6">
    <source>
        <dbReference type="ARBA" id="ARBA00023014"/>
    </source>
</evidence>
<gene>
    <name evidence="10" type="ORF">I583_00442</name>
    <name evidence="9" type="ORF">UAW_02758</name>
</gene>
<reference evidence="10 12" key="2">
    <citation type="submission" date="2013-03" db="EMBL/GenBank/DDBJ databases">
        <title>The Genome Sequence of Enterococcus haemoperoxidus BAA-382 (PacBio/Illumina hybrid assembly).</title>
        <authorList>
            <consortium name="The Broad Institute Genomics Platform"/>
            <consortium name="The Broad Institute Genome Sequencing Center for Infectious Disease"/>
            <person name="Earl A."/>
            <person name="Russ C."/>
            <person name="Gilmore M."/>
            <person name="Surin D."/>
            <person name="Walker B."/>
            <person name="Young S."/>
            <person name="Zeng Q."/>
            <person name="Gargeya S."/>
            <person name="Fitzgerald M."/>
            <person name="Haas B."/>
            <person name="Abouelleil A."/>
            <person name="Allen A.W."/>
            <person name="Alvarado L."/>
            <person name="Arachchi H.M."/>
            <person name="Berlin A.M."/>
            <person name="Chapman S.B."/>
            <person name="Gainer-Dewar J."/>
            <person name="Goldberg J."/>
            <person name="Griggs A."/>
            <person name="Gujja S."/>
            <person name="Hansen M."/>
            <person name="Howarth C."/>
            <person name="Imamovic A."/>
            <person name="Ireland A."/>
            <person name="Larimer J."/>
            <person name="McCowan C."/>
            <person name="Murphy C."/>
            <person name="Pearson M."/>
            <person name="Poon T.W."/>
            <person name="Priest M."/>
            <person name="Roberts A."/>
            <person name="Saif S."/>
            <person name="Shea T."/>
            <person name="Sisk P."/>
            <person name="Sykes S."/>
            <person name="Wortman J."/>
            <person name="Nusbaum C."/>
            <person name="Birren B."/>
        </authorList>
    </citation>
    <scope>NUCLEOTIDE SEQUENCE [LARGE SCALE GENOMIC DNA]</scope>
    <source>
        <strain evidence="10 12">ATCC BAA-382</strain>
    </source>
</reference>
<dbReference type="SMART" id="SM00986">
    <property type="entry name" value="UDG"/>
    <property type="match status" value="1"/>
</dbReference>
<dbReference type="AlphaFoldDB" id="R2SXC9"/>
<evidence type="ECO:0000313" key="12">
    <source>
        <dbReference type="Proteomes" id="UP000014197"/>
    </source>
</evidence>
<dbReference type="GO" id="GO:0046872">
    <property type="term" value="F:metal ion binding"/>
    <property type="evidence" value="ECO:0007669"/>
    <property type="project" value="UniProtKB-KW"/>
</dbReference>
<keyword evidence="3" id="KW-0227">DNA damage</keyword>
<dbReference type="InterPro" id="IPR036895">
    <property type="entry name" value="Uracil-DNA_glycosylase-like_sf"/>
</dbReference>
<feature type="domain" description="Uracil-DNA glycosylase-like" evidence="8">
    <location>
        <begin position="25"/>
        <end position="204"/>
    </location>
</feature>
<comment type="caution">
    <text evidence="9">The sequence shown here is derived from an EMBL/GenBank/DDBJ whole genome shotgun (WGS) entry which is preliminary data.</text>
</comment>
<dbReference type="InterPro" id="IPR005122">
    <property type="entry name" value="Uracil-DNA_glycosylase-like"/>
</dbReference>
<dbReference type="Pfam" id="PF03167">
    <property type="entry name" value="UDG"/>
    <property type="match status" value="1"/>
</dbReference>
<dbReference type="OrthoDB" id="5290748at2"/>
<dbReference type="RefSeq" id="WP_010762916.1">
    <property type="nucleotide sequence ID" value="NZ_KB946316.1"/>
</dbReference>
<organism evidence="9 11">
    <name type="scientific">Enterococcus haemoperoxidus ATCC BAA-382</name>
    <dbReference type="NCBI Taxonomy" id="1158608"/>
    <lineage>
        <taxon>Bacteria</taxon>
        <taxon>Bacillati</taxon>
        <taxon>Bacillota</taxon>
        <taxon>Bacilli</taxon>
        <taxon>Lactobacillales</taxon>
        <taxon>Enterococcaceae</taxon>
        <taxon>Enterococcus</taxon>
    </lineage>
</organism>
<keyword evidence="6" id="KW-0411">Iron-sulfur</keyword>
<evidence type="ECO:0000313" key="11">
    <source>
        <dbReference type="Proteomes" id="UP000013858"/>
    </source>
</evidence>
<keyword evidence="12" id="KW-1185">Reference proteome</keyword>
<dbReference type="SMART" id="SM00987">
    <property type="entry name" value="UreE_C"/>
    <property type="match status" value="1"/>
</dbReference>
<name>R2SXC9_9ENTE</name>
<keyword evidence="7" id="KW-0234">DNA repair</keyword>
<dbReference type="STRING" id="155618.RV06_GL001738"/>
<dbReference type="EMBL" id="ASVY01000002">
    <property type="protein sequence ID" value="EOT61462.1"/>
    <property type="molecule type" value="Genomic_DNA"/>
</dbReference>
<evidence type="ECO:0000256" key="3">
    <source>
        <dbReference type="ARBA" id="ARBA00022763"/>
    </source>
</evidence>
<dbReference type="GO" id="GO:0006281">
    <property type="term" value="P:DNA repair"/>
    <property type="evidence" value="ECO:0007669"/>
    <property type="project" value="UniProtKB-KW"/>
</dbReference>
<reference evidence="9 11" key="1">
    <citation type="submission" date="2013-02" db="EMBL/GenBank/DDBJ databases">
        <title>The Genome Sequence of Enterococcus haemoperoxidus BAA-382.</title>
        <authorList>
            <consortium name="The Broad Institute Genome Sequencing Platform"/>
            <consortium name="The Broad Institute Genome Sequencing Center for Infectious Disease"/>
            <person name="Earl A.M."/>
            <person name="Gilmore M.S."/>
            <person name="Lebreton F."/>
            <person name="Walker B."/>
            <person name="Young S.K."/>
            <person name="Zeng Q."/>
            <person name="Gargeya S."/>
            <person name="Fitzgerald M."/>
            <person name="Haas B."/>
            <person name="Abouelleil A."/>
            <person name="Alvarado L."/>
            <person name="Arachchi H.M."/>
            <person name="Berlin A.M."/>
            <person name="Chapman S.B."/>
            <person name="Dewar J."/>
            <person name="Goldberg J."/>
            <person name="Griggs A."/>
            <person name="Gujja S."/>
            <person name="Hansen M."/>
            <person name="Howarth C."/>
            <person name="Imamovic A."/>
            <person name="Larimer J."/>
            <person name="McCowan C."/>
            <person name="Murphy C."/>
            <person name="Neiman D."/>
            <person name="Pearson M."/>
            <person name="Priest M."/>
            <person name="Roberts A."/>
            <person name="Saif S."/>
            <person name="Shea T."/>
            <person name="Sisk P."/>
            <person name="Sykes S."/>
            <person name="Wortman J."/>
            <person name="Nusbaum C."/>
            <person name="Birren B."/>
        </authorList>
    </citation>
    <scope>NUCLEOTIDE SEQUENCE [LARGE SCALE GENOMIC DNA]</scope>
    <source>
        <strain evidence="9 11">ATCC BAA-382</strain>
    </source>
</reference>
<dbReference type="CDD" id="cd10030">
    <property type="entry name" value="UDG-F4_TTUDGA_SPO1dp_like"/>
    <property type="match status" value="1"/>
</dbReference>
<evidence type="ECO:0000256" key="1">
    <source>
        <dbReference type="ARBA" id="ARBA00022485"/>
    </source>
</evidence>
<evidence type="ECO:0000313" key="10">
    <source>
        <dbReference type="EMBL" id="EOT61462.1"/>
    </source>
</evidence>
<evidence type="ECO:0000256" key="2">
    <source>
        <dbReference type="ARBA" id="ARBA00022723"/>
    </source>
</evidence>
<dbReference type="Gene3D" id="3.40.470.10">
    <property type="entry name" value="Uracil-DNA glycosylase-like domain"/>
    <property type="match status" value="1"/>
</dbReference>
<evidence type="ECO:0000256" key="4">
    <source>
        <dbReference type="ARBA" id="ARBA00022801"/>
    </source>
</evidence>
<evidence type="ECO:0000259" key="8">
    <source>
        <dbReference type="SMART" id="SM00986"/>
    </source>
</evidence>
<keyword evidence="4" id="KW-0378">Hydrolase</keyword>
<dbReference type="InterPro" id="IPR051536">
    <property type="entry name" value="UDG_Type-4/5"/>
</dbReference>
<dbReference type="SUPFAM" id="SSF52141">
    <property type="entry name" value="Uracil-DNA glycosylase-like"/>
    <property type="match status" value="1"/>
</dbReference>
<evidence type="ECO:0000256" key="5">
    <source>
        <dbReference type="ARBA" id="ARBA00023004"/>
    </source>
</evidence>
<proteinExistence type="predicted"/>
<keyword evidence="1" id="KW-0004">4Fe-4S</keyword>
<dbReference type="PANTHER" id="PTHR33693:SF1">
    <property type="entry name" value="TYPE-4 URACIL-DNA GLYCOSYLASE"/>
    <property type="match status" value="1"/>
</dbReference>
<dbReference type="PATRIC" id="fig|1158608.3.peg.2693"/>
<dbReference type="eggNOG" id="COG1573">
    <property type="taxonomic scope" value="Bacteria"/>
</dbReference>
<sequence>MHYPKKLVEAVEQKMQGHNLEGFLPGKGPKNAVLMLVGEAPGETEIRTKIPFSGRSGKKLDGWLAESDLNRDDIYITSAVRSRPFSIKKRLNKKTGIIETKYPNRTPNKTEVLAYAPLLDYEIQTIQPKILAPMGNIGLQRLLGNTFKISNYHGQLLHSPILAYSNETNKLAKTSEEYMLFPIFHPAAIFYNQKLESAIEYDWSSLGSLLKNSELN</sequence>
<evidence type="ECO:0000313" key="9">
    <source>
        <dbReference type="EMBL" id="EOH92719.1"/>
    </source>
</evidence>
<dbReference type="PANTHER" id="PTHR33693">
    <property type="entry name" value="TYPE-5 URACIL-DNA GLYCOSYLASE"/>
    <property type="match status" value="1"/>
</dbReference>
<dbReference type="Proteomes" id="UP000014197">
    <property type="component" value="Unassembled WGS sequence"/>
</dbReference>
<evidence type="ECO:0000256" key="7">
    <source>
        <dbReference type="ARBA" id="ARBA00023204"/>
    </source>
</evidence>
<accession>R2SXC9</accession>
<dbReference type="EMBL" id="AJAR01000027">
    <property type="protein sequence ID" value="EOH92719.1"/>
    <property type="molecule type" value="Genomic_DNA"/>
</dbReference>
<keyword evidence="5" id="KW-0408">Iron</keyword>
<dbReference type="GO" id="GO:0051539">
    <property type="term" value="F:4 iron, 4 sulfur cluster binding"/>
    <property type="evidence" value="ECO:0007669"/>
    <property type="project" value="UniProtKB-KW"/>
</dbReference>
<dbReference type="Proteomes" id="UP000013858">
    <property type="component" value="Unassembled WGS sequence"/>
</dbReference>
<keyword evidence="2" id="KW-0479">Metal-binding</keyword>
<dbReference type="GO" id="GO:0097506">
    <property type="term" value="F:deaminated base DNA N-glycosylase activity"/>
    <property type="evidence" value="ECO:0007669"/>
    <property type="project" value="UniProtKB-ARBA"/>
</dbReference>
<protein>
    <submittedName>
        <fullName evidence="9">Uracil-DNA glycosylase, family 4</fullName>
    </submittedName>
</protein>